<keyword evidence="2 6" id="KW-0732">Signal</keyword>
<dbReference type="Pfam" id="PF01547">
    <property type="entry name" value="SBP_bac_1"/>
    <property type="match status" value="1"/>
</dbReference>
<dbReference type="InterPro" id="IPR006059">
    <property type="entry name" value="SBP"/>
</dbReference>
<name>A0ABU1NTR8_9BACL</name>
<accession>A0ABU1NTR8</accession>
<dbReference type="CDD" id="cd13580">
    <property type="entry name" value="PBP2_AlgQ_like_1"/>
    <property type="match status" value="1"/>
</dbReference>
<keyword evidence="4" id="KW-0564">Palmitate</keyword>
<keyword evidence="5" id="KW-0449">Lipoprotein</keyword>
<evidence type="ECO:0000313" key="8">
    <source>
        <dbReference type="Proteomes" id="UP001267290"/>
    </source>
</evidence>
<keyword evidence="3" id="KW-0472">Membrane</keyword>
<feature type="signal peptide" evidence="6">
    <location>
        <begin position="1"/>
        <end position="21"/>
    </location>
</feature>
<dbReference type="PANTHER" id="PTHR43649">
    <property type="entry name" value="ARABINOSE-BINDING PROTEIN-RELATED"/>
    <property type="match status" value="1"/>
</dbReference>
<evidence type="ECO:0000256" key="5">
    <source>
        <dbReference type="ARBA" id="ARBA00023288"/>
    </source>
</evidence>
<evidence type="ECO:0000256" key="2">
    <source>
        <dbReference type="ARBA" id="ARBA00022729"/>
    </source>
</evidence>
<dbReference type="SUPFAM" id="SSF53850">
    <property type="entry name" value="Periplasmic binding protein-like II"/>
    <property type="match status" value="1"/>
</dbReference>
<proteinExistence type="predicted"/>
<sequence length="514" mass="57711">MRKWLLATSSLAILASSLVGCSSKEPATQSVAGTSTPTAAATAKDDKAEKLTITMMTNSWEGGGWPEKNPIVDEINKKLNIDLKIQWVPGDNYKEKLNVMAASNEFPDVFMVYTAEFAKWIDKGLFMDLKPEIDKYPNLKKYIPENQFQFMSPKGKYYGLPYYSTDIRDSLVIRKDWLDKLGLKVPTTTDELYEVAKAFATKDPDGNGQNDTIGMSFAVTAATGAFTDNDHIRYAFGLGNAWKELNGKIVPVQEQVEETKAFASYYRKAYAEGVLDKDFAINKIGDPLEKFTAGKLGISWINPNQYYDKVEPALMKVQPKAEVLQIDPPKGPTGQRGTKTFTPGTTKFVINAKIDKKKQDRILAFMDYLLSDEGDNLTRHGIEGVHYKKTADGKFEKLDAFDKDRPYLFPSWFLRRYDPMILIRKWDNQDLVAKIKDLYTNNAKFPIYNPGAAFNPETSAKLSTPLNAKYVDTLVKVISGKEPVESIDKAVQAWKTGGGDKIVEEMNAEYVKSK</sequence>
<keyword evidence="8" id="KW-1185">Reference proteome</keyword>
<dbReference type="RefSeq" id="WP_310226027.1">
    <property type="nucleotide sequence ID" value="NZ_JAVDSB010000002.1"/>
</dbReference>
<gene>
    <name evidence="7" type="ORF">J2736_002046</name>
</gene>
<dbReference type="InterPro" id="IPR050490">
    <property type="entry name" value="Bact_solute-bd_prot1"/>
</dbReference>
<reference evidence="7 8" key="1">
    <citation type="submission" date="2023-07" db="EMBL/GenBank/DDBJ databases">
        <title>Sorghum-associated microbial communities from plants grown in Nebraska, USA.</title>
        <authorList>
            <person name="Schachtman D."/>
        </authorList>
    </citation>
    <scope>NUCLEOTIDE SEQUENCE [LARGE SCALE GENOMIC DNA]</scope>
    <source>
        <strain evidence="7 8">CC258</strain>
    </source>
</reference>
<protein>
    <submittedName>
        <fullName evidence="7">ABC-type glycerol-3-phosphate transport system substrate-binding protein</fullName>
    </submittedName>
</protein>
<dbReference type="EMBL" id="JAVDSB010000002">
    <property type="protein sequence ID" value="MDR6550859.1"/>
    <property type="molecule type" value="Genomic_DNA"/>
</dbReference>
<dbReference type="Proteomes" id="UP001267290">
    <property type="component" value="Unassembled WGS sequence"/>
</dbReference>
<dbReference type="PANTHER" id="PTHR43649:SF33">
    <property type="entry name" value="POLYGALACTURONAN_RHAMNOGALACTURONAN-BINDING PROTEIN YTCQ"/>
    <property type="match status" value="1"/>
</dbReference>
<keyword evidence="1" id="KW-1003">Cell membrane</keyword>
<dbReference type="Gene3D" id="3.40.190.10">
    <property type="entry name" value="Periplasmic binding protein-like II"/>
    <property type="match status" value="2"/>
</dbReference>
<feature type="chain" id="PRO_5046550102" evidence="6">
    <location>
        <begin position="22"/>
        <end position="514"/>
    </location>
</feature>
<evidence type="ECO:0000313" key="7">
    <source>
        <dbReference type="EMBL" id="MDR6550859.1"/>
    </source>
</evidence>
<organism evidence="7 8">
    <name type="scientific">Paenibacillus qinlingensis</name>
    <dbReference type="NCBI Taxonomy" id="1837343"/>
    <lineage>
        <taxon>Bacteria</taxon>
        <taxon>Bacillati</taxon>
        <taxon>Bacillota</taxon>
        <taxon>Bacilli</taxon>
        <taxon>Bacillales</taxon>
        <taxon>Paenibacillaceae</taxon>
        <taxon>Paenibacillus</taxon>
    </lineage>
</organism>
<evidence type="ECO:0000256" key="4">
    <source>
        <dbReference type="ARBA" id="ARBA00023139"/>
    </source>
</evidence>
<evidence type="ECO:0000256" key="1">
    <source>
        <dbReference type="ARBA" id="ARBA00022475"/>
    </source>
</evidence>
<evidence type="ECO:0000256" key="3">
    <source>
        <dbReference type="ARBA" id="ARBA00023136"/>
    </source>
</evidence>
<dbReference type="PROSITE" id="PS51257">
    <property type="entry name" value="PROKAR_LIPOPROTEIN"/>
    <property type="match status" value="1"/>
</dbReference>
<comment type="caution">
    <text evidence="7">The sequence shown here is derived from an EMBL/GenBank/DDBJ whole genome shotgun (WGS) entry which is preliminary data.</text>
</comment>
<evidence type="ECO:0000256" key="6">
    <source>
        <dbReference type="SAM" id="SignalP"/>
    </source>
</evidence>